<dbReference type="AlphaFoldDB" id="A0A4C1YM96"/>
<protein>
    <submittedName>
        <fullName evidence="1">Uncharacterized protein</fullName>
    </submittedName>
</protein>
<gene>
    <name evidence="1" type="ORF">EVAR_51876_1</name>
</gene>
<reference evidence="1 2" key="1">
    <citation type="journal article" date="2019" name="Commun. Biol.">
        <title>The bagworm genome reveals a unique fibroin gene that provides high tensile strength.</title>
        <authorList>
            <person name="Kono N."/>
            <person name="Nakamura H."/>
            <person name="Ohtoshi R."/>
            <person name="Tomita M."/>
            <person name="Numata K."/>
            <person name="Arakawa K."/>
        </authorList>
    </citation>
    <scope>NUCLEOTIDE SEQUENCE [LARGE SCALE GENOMIC DNA]</scope>
</reference>
<proteinExistence type="predicted"/>
<comment type="caution">
    <text evidence="1">The sequence shown here is derived from an EMBL/GenBank/DDBJ whole genome shotgun (WGS) entry which is preliminary data.</text>
</comment>
<organism evidence="1 2">
    <name type="scientific">Eumeta variegata</name>
    <name type="common">Bagworm moth</name>
    <name type="synonym">Eumeta japonica</name>
    <dbReference type="NCBI Taxonomy" id="151549"/>
    <lineage>
        <taxon>Eukaryota</taxon>
        <taxon>Metazoa</taxon>
        <taxon>Ecdysozoa</taxon>
        <taxon>Arthropoda</taxon>
        <taxon>Hexapoda</taxon>
        <taxon>Insecta</taxon>
        <taxon>Pterygota</taxon>
        <taxon>Neoptera</taxon>
        <taxon>Endopterygota</taxon>
        <taxon>Lepidoptera</taxon>
        <taxon>Glossata</taxon>
        <taxon>Ditrysia</taxon>
        <taxon>Tineoidea</taxon>
        <taxon>Psychidae</taxon>
        <taxon>Oiketicinae</taxon>
        <taxon>Eumeta</taxon>
    </lineage>
</organism>
<sequence length="172" mass="19373">MPTSRRRQYVEPSSAIVVAEFLIIDIGSPRSALARRGDFVIRAHRSAVKSRMDRERVACVCGSGGRVDIALHTNFDLCRFLLFWSPPCAVHLMRLYNSATMEYPTEFSGRRSGSDFRPPRTLVIISGQLSWHNEYCRMRVFVAQVALAMSRRCLCATISSRSTVCVKDLDGP</sequence>
<keyword evidence="2" id="KW-1185">Reference proteome</keyword>
<name>A0A4C1YM96_EUMVA</name>
<evidence type="ECO:0000313" key="2">
    <source>
        <dbReference type="Proteomes" id="UP000299102"/>
    </source>
</evidence>
<dbReference type="Proteomes" id="UP000299102">
    <property type="component" value="Unassembled WGS sequence"/>
</dbReference>
<evidence type="ECO:0000313" key="1">
    <source>
        <dbReference type="EMBL" id="GBP76012.1"/>
    </source>
</evidence>
<accession>A0A4C1YM96</accession>
<dbReference type="EMBL" id="BGZK01001272">
    <property type="protein sequence ID" value="GBP76012.1"/>
    <property type="molecule type" value="Genomic_DNA"/>
</dbReference>